<evidence type="ECO:0000313" key="9">
    <source>
        <dbReference type="Proteomes" id="UP000613743"/>
    </source>
</evidence>
<gene>
    <name evidence="8" type="ORF">GCM10009332_12000</name>
</gene>
<dbReference type="SMART" id="SM00849">
    <property type="entry name" value="Lactamase_B"/>
    <property type="match status" value="1"/>
</dbReference>
<keyword evidence="4 6" id="KW-1133">Transmembrane helix</keyword>
<name>A0A917JMZ7_9GAMM</name>
<dbReference type="PANTHER" id="PTHR30619:SF1">
    <property type="entry name" value="RECOMBINATION PROTEIN 2"/>
    <property type="match status" value="1"/>
</dbReference>
<keyword evidence="5 6" id="KW-0472">Membrane</keyword>
<evidence type="ECO:0000256" key="2">
    <source>
        <dbReference type="ARBA" id="ARBA00022475"/>
    </source>
</evidence>
<dbReference type="SUPFAM" id="SSF56281">
    <property type="entry name" value="Metallo-hydrolase/oxidoreductase"/>
    <property type="match status" value="1"/>
</dbReference>
<dbReference type="GO" id="GO:0005886">
    <property type="term" value="C:plasma membrane"/>
    <property type="evidence" value="ECO:0007669"/>
    <property type="project" value="UniProtKB-SubCell"/>
</dbReference>
<evidence type="ECO:0000256" key="1">
    <source>
        <dbReference type="ARBA" id="ARBA00004651"/>
    </source>
</evidence>
<proteinExistence type="predicted"/>
<dbReference type="InterPro" id="IPR036866">
    <property type="entry name" value="RibonucZ/Hydroxyglut_hydro"/>
</dbReference>
<dbReference type="GO" id="GO:0030420">
    <property type="term" value="P:establishment of competence for transformation"/>
    <property type="evidence" value="ECO:0007669"/>
    <property type="project" value="InterPro"/>
</dbReference>
<dbReference type="AlphaFoldDB" id="A0A917JMZ7"/>
<keyword evidence="3 6" id="KW-0812">Transmembrane</keyword>
<keyword evidence="2" id="KW-1003">Cell membrane</keyword>
<dbReference type="CDD" id="cd07731">
    <property type="entry name" value="ComA-like_MBL-fold"/>
    <property type="match status" value="1"/>
</dbReference>
<reference evidence="8" key="1">
    <citation type="journal article" date="2014" name="Int. J. Syst. Evol. Microbiol.">
        <title>Complete genome sequence of Corynebacterium casei LMG S-19264T (=DSM 44701T), isolated from a smear-ripened cheese.</title>
        <authorList>
            <consortium name="US DOE Joint Genome Institute (JGI-PGF)"/>
            <person name="Walter F."/>
            <person name="Albersmeier A."/>
            <person name="Kalinowski J."/>
            <person name="Ruckert C."/>
        </authorList>
    </citation>
    <scope>NUCLEOTIDE SEQUENCE</scope>
    <source>
        <strain evidence="8">JCM 30804</strain>
    </source>
</reference>
<evidence type="ECO:0000313" key="8">
    <source>
        <dbReference type="EMBL" id="GGI76199.1"/>
    </source>
</evidence>
<dbReference type="Pfam" id="PF00753">
    <property type="entry name" value="Lactamase_B"/>
    <property type="match status" value="1"/>
</dbReference>
<protein>
    <recommendedName>
        <fullName evidence="7">Metallo-beta-lactamase domain-containing protein</fullName>
    </recommendedName>
</protein>
<evidence type="ECO:0000256" key="3">
    <source>
        <dbReference type="ARBA" id="ARBA00022692"/>
    </source>
</evidence>
<keyword evidence="9" id="KW-1185">Reference proteome</keyword>
<feature type="transmembrane region" description="Helical" evidence="6">
    <location>
        <begin position="205"/>
        <end position="226"/>
    </location>
</feature>
<feature type="transmembrane region" description="Helical" evidence="6">
    <location>
        <begin position="21"/>
        <end position="53"/>
    </location>
</feature>
<feature type="transmembrane region" description="Helical" evidence="6">
    <location>
        <begin position="176"/>
        <end position="198"/>
    </location>
</feature>
<dbReference type="PANTHER" id="PTHR30619">
    <property type="entry name" value="DNA INTERNALIZATION/COMPETENCE PROTEIN COMEC/REC2"/>
    <property type="match status" value="1"/>
</dbReference>
<dbReference type="Proteomes" id="UP000613743">
    <property type="component" value="Unassembled WGS sequence"/>
</dbReference>
<feature type="transmembrane region" description="Helical" evidence="6">
    <location>
        <begin position="119"/>
        <end position="142"/>
    </location>
</feature>
<dbReference type="NCBIfam" id="TIGR00361">
    <property type="entry name" value="ComEC_Rec2"/>
    <property type="match status" value="1"/>
</dbReference>
<sequence>MVIVLMVVQMFKRYSSMWERLLWAVFIVFLLSPFSILGAGFWLSFGALAIILFTISTSKEKSLALQEVSDEKSQRNIFLKVREHLKTFWGIQWRLCVGLGVLQGVLFGGLSIHSVWANFVLVPWFSFVVIPLSLLSGGTWALGQSIGSDWSFVMQIASASITPLDWTLRLSQMLPWGWQPVSSEIVAQLIFLIVGVLLWQAHKGLMWRLVSFSMVFPLMMTAKHAFDGTQALLPLKPSSTQVNGFAPYVIPWRVHLLDVGQGLSVVVERQGRAMIYDTGASFGAKFSYAERVILPFFAYQGIRQLDYLFLSHGDNDHAGGASVLRQAFPQARVVTDIEQYQGIRCRPQSFNWQGLSVSILAPAWPRKGNNGSCVVQVGDGLNKVMLPGDIEKAGEKRLLASFDEAPHQLRSQVLIAPHHGSKSSSTPYFIDAVSPDWVLFPAGFHNRWGFPKPEVVARYHSANRLVTGEQGQITLTISNSGIQGLTYRRNMAPFWYNRLLGFGTKRQARVE</sequence>
<feature type="domain" description="Metallo-beta-lactamase" evidence="7">
    <location>
        <begin position="261"/>
        <end position="419"/>
    </location>
</feature>
<dbReference type="InterPro" id="IPR052159">
    <property type="entry name" value="Competence_DNA_uptake"/>
</dbReference>
<organism evidence="8 9">
    <name type="scientific">Shewanella gelidii</name>
    <dbReference type="NCBI Taxonomy" id="1642821"/>
    <lineage>
        <taxon>Bacteria</taxon>
        <taxon>Pseudomonadati</taxon>
        <taxon>Pseudomonadota</taxon>
        <taxon>Gammaproteobacteria</taxon>
        <taxon>Alteromonadales</taxon>
        <taxon>Shewanellaceae</taxon>
        <taxon>Shewanella</taxon>
    </lineage>
</organism>
<dbReference type="Gene3D" id="3.60.15.10">
    <property type="entry name" value="Ribonuclease Z/Hydroxyacylglutathione hydrolase-like"/>
    <property type="match status" value="1"/>
</dbReference>
<dbReference type="Pfam" id="PF03772">
    <property type="entry name" value="Competence"/>
    <property type="match status" value="1"/>
</dbReference>
<reference evidence="8" key="2">
    <citation type="submission" date="2020-09" db="EMBL/GenBank/DDBJ databases">
        <authorList>
            <person name="Sun Q."/>
            <person name="Ohkuma M."/>
        </authorList>
    </citation>
    <scope>NUCLEOTIDE SEQUENCE</scope>
    <source>
        <strain evidence="8">JCM 30804</strain>
    </source>
</reference>
<dbReference type="InterPro" id="IPR004477">
    <property type="entry name" value="ComEC_N"/>
</dbReference>
<dbReference type="InterPro" id="IPR004797">
    <property type="entry name" value="Competence_ComEC/Rec2"/>
</dbReference>
<accession>A0A917JMZ7</accession>
<feature type="transmembrane region" description="Helical" evidence="6">
    <location>
        <begin position="91"/>
        <end position="112"/>
    </location>
</feature>
<dbReference type="InterPro" id="IPR001279">
    <property type="entry name" value="Metallo-B-lactamas"/>
</dbReference>
<evidence type="ECO:0000256" key="6">
    <source>
        <dbReference type="SAM" id="Phobius"/>
    </source>
</evidence>
<comment type="subcellular location">
    <subcellularLocation>
        <location evidence="1">Cell membrane</location>
        <topology evidence="1">Multi-pass membrane protein</topology>
    </subcellularLocation>
</comment>
<dbReference type="EMBL" id="BMPZ01000002">
    <property type="protein sequence ID" value="GGI76199.1"/>
    <property type="molecule type" value="Genomic_DNA"/>
</dbReference>
<evidence type="ECO:0000259" key="7">
    <source>
        <dbReference type="SMART" id="SM00849"/>
    </source>
</evidence>
<dbReference type="InterPro" id="IPR035681">
    <property type="entry name" value="ComA-like_MBL"/>
</dbReference>
<comment type="caution">
    <text evidence="8">The sequence shown here is derived from an EMBL/GenBank/DDBJ whole genome shotgun (WGS) entry which is preliminary data.</text>
</comment>
<evidence type="ECO:0000256" key="4">
    <source>
        <dbReference type="ARBA" id="ARBA00022989"/>
    </source>
</evidence>
<evidence type="ECO:0000256" key="5">
    <source>
        <dbReference type="ARBA" id="ARBA00023136"/>
    </source>
</evidence>